<name>A0ACB9I2Q7_9ASTR</name>
<keyword evidence="2" id="KW-1185">Reference proteome</keyword>
<organism evidence="1 2">
    <name type="scientific">Smallanthus sonchifolius</name>
    <dbReference type="NCBI Taxonomy" id="185202"/>
    <lineage>
        <taxon>Eukaryota</taxon>
        <taxon>Viridiplantae</taxon>
        <taxon>Streptophyta</taxon>
        <taxon>Embryophyta</taxon>
        <taxon>Tracheophyta</taxon>
        <taxon>Spermatophyta</taxon>
        <taxon>Magnoliopsida</taxon>
        <taxon>eudicotyledons</taxon>
        <taxon>Gunneridae</taxon>
        <taxon>Pentapetalae</taxon>
        <taxon>asterids</taxon>
        <taxon>campanulids</taxon>
        <taxon>Asterales</taxon>
        <taxon>Asteraceae</taxon>
        <taxon>Asteroideae</taxon>
        <taxon>Heliantheae alliance</taxon>
        <taxon>Millerieae</taxon>
        <taxon>Smallanthus</taxon>
    </lineage>
</organism>
<accession>A0ACB9I2Q7</accession>
<gene>
    <name evidence="1" type="ORF">L1987_30641</name>
</gene>
<proteinExistence type="predicted"/>
<dbReference type="EMBL" id="CM042027">
    <property type="protein sequence ID" value="KAI3802508.1"/>
    <property type="molecule type" value="Genomic_DNA"/>
</dbReference>
<reference evidence="2" key="1">
    <citation type="journal article" date="2022" name="Mol. Ecol. Resour.">
        <title>The genomes of chicory, endive, great burdock and yacon provide insights into Asteraceae palaeo-polyploidization history and plant inulin production.</title>
        <authorList>
            <person name="Fan W."/>
            <person name="Wang S."/>
            <person name="Wang H."/>
            <person name="Wang A."/>
            <person name="Jiang F."/>
            <person name="Liu H."/>
            <person name="Zhao H."/>
            <person name="Xu D."/>
            <person name="Zhang Y."/>
        </authorList>
    </citation>
    <scope>NUCLEOTIDE SEQUENCE [LARGE SCALE GENOMIC DNA]</scope>
    <source>
        <strain evidence="2">cv. Yunnan</strain>
    </source>
</reference>
<comment type="caution">
    <text evidence="1">The sequence shown here is derived from an EMBL/GenBank/DDBJ whole genome shotgun (WGS) entry which is preliminary data.</text>
</comment>
<evidence type="ECO:0000313" key="1">
    <source>
        <dbReference type="EMBL" id="KAI3802508.1"/>
    </source>
</evidence>
<reference evidence="1 2" key="2">
    <citation type="journal article" date="2022" name="Mol. Ecol. Resour.">
        <title>The genomes of chicory, endive, great burdock and yacon provide insights into Asteraceae paleo-polyploidization history and plant inulin production.</title>
        <authorList>
            <person name="Fan W."/>
            <person name="Wang S."/>
            <person name="Wang H."/>
            <person name="Wang A."/>
            <person name="Jiang F."/>
            <person name="Liu H."/>
            <person name="Zhao H."/>
            <person name="Xu D."/>
            <person name="Zhang Y."/>
        </authorList>
    </citation>
    <scope>NUCLEOTIDE SEQUENCE [LARGE SCALE GENOMIC DNA]</scope>
    <source>
        <strain evidence="2">cv. Yunnan</strain>
        <tissue evidence="1">Leaves</tissue>
    </source>
</reference>
<dbReference type="Proteomes" id="UP001056120">
    <property type="component" value="Linkage Group LG10"/>
</dbReference>
<evidence type="ECO:0000313" key="2">
    <source>
        <dbReference type="Proteomes" id="UP001056120"/>
    </source>
</evidence>
<sequence>MDEEHVSDSFIYVGGEREAGSRVAEKLGELRSTAMGAGEDGGNLWGEEGHAYNDGQGLFLPIYPSVDLNEKPIVSSSSHSEGGTGHNLG</sequence>
<protein>
    <submittedName>
        <fullName evidence="1">Uncharacterized protein</fullName>
    </submittedName>
</protein>